<evidence type="ECO:0000313" key="2">
    <source>
        <dbReference type="EMBL" id="MCI10795.1"/>
    </source>
</evidence>
<dbReference type="PANTHER" id="PTHR43520:SF19">
    <property type="entry name" value="COPPER-TRANSPORTING ATPASE PAA2, CHLOROPLASTIC"/>
    <property type="match status" value="1"/>
</dbReference>
<dbReference type="GO" id="GO:0055070">
    <property type="term" value="P:copper ion homeostasis"/>
    <property type="evidence" value="ECO:0007669"/>
    <property type="project" value="TreeGrafter"/>
</dbReference>
<comment type="caution">
    <text evidence="2">The sequence shown here is derived from an EMBL/GenBank/DDBJ whole genome shotgun (WGS) entry which is preliminary data.</text>
</comment>
<protein>
    <submittedName>
        <fullName evidence="2">Copper-transporting ATPase PAA2 chloroplastic-like</fullName>
    </submittedName>
</protein>
<dbReference type="InterPro" id="IPR036412">
    <property type="entry name" value="HAD-like_sf"/>
</dbReference>
<dbReference type="GO" id="GO:0016020">
    <property type="term" value="C:membrane"/>
    <property type="evidence" value="ECO:0007669"/>
    <property type="project" value="TreeGrafter"/>
</dbReference>
<accession>A0A392PIS6</accession>
<reference evidence="2 3" key="1">
    <citation type="journal article" date="2018" name="Front. Plant Sci.">
        <title>Red Clover (Trifolium pratense) and Zigzag Clover (T. medium) - A Picture of Genomic Similarities and Differences.</title>
        <authorList>
            <person name="Dluhosova J."/>
            <person name="Istvanek J."/>
            <person name="Nedelnik J."/>
            <person name="Repkova J."/>
        </authorList>
    </citation>
    <scope>NUCLEOTIDE SEQUENCE [LARGE SCALE GENOMIC DNA]</scope>
    <source>
        <strain evidence="3">cv. 10/8</strain>
        <tissue evidence="2">Leaf</tissue>
    </source>
</reference>
<dbReference type="EMBL" id="LXQA010077648">
    <property type="protein sequence ID" value="MCI10795.1"/>
    <property type="molecule type" value="Genomic_DNA"/>
</dbReference>
<proteinExistence type="predicted"/>
<dbReference type="SUPFAM" id="SSF56784">
    <property type="entry name" value="HAD-like"/>
    <property type="match status" value="1"/>
</dbReference>
<dbReference type="Gene3D" id="3.40.50.1000">
    <property type="entry name" value="HAD superfamily/HAD-like"/>
    <property type="match status" value="1"/>
</dbReference>
<dbReference type="AlphaFoldDB" id="A0A392PIS6"/>
<evidence type="ECO:0000256" key="1">
    <source>
        <dbReference type="ARBA" id="ARBA00022967"/>
    </source>
</evidence>
<dbReference type="GO" id="GO:0043682">
    <property type="term" value="F:P-type divalent copper transporter activity"/>
    <property type="evidence" value="ECO:0007669"/>
    <property type="project" value="TreeGrafter"/>
</dbReference>
<dbReference type="Proteomes" id="UP000265520">
    <property type="component" value="Unassembled WGS sequence"/>
</dbReference>
<keyword evidence="3" id="KW-1185">Reference proteome</keyword>
<dbReference type="GO" id="GO:0005507">
    <property type="term" value="F:copper ion binding"/>
    <property type="evidence" value="ECO:0007669"/>
    <property type="project" value="TreeGrafter"/>
</dbReference>
<evidence type="ECO:0000313" key="3">
    <source>
        <dbReference type="Proteomes" id="UP000265520"/>
    </source>
</evidence>
<dbReference type="PANTHER" id="PTHR43520">
    <property type="entry name" value="ATP7, ISOFORM B"/>
    <property type="match status" value="1"/>
</dbReference>
<name>A0A392PIS6_9FABA</name>
<organism evidence="2 3">
    <name type="scientific">Trifolium medium</name>
    <dbReference type="NCBI Taxonomy" id="97028"/>
    <lineage>
        <taxon>Eukaryota</taxon>
        <taxon>Viridiplantae</taxon>
        <taxon>Streptophyta</taxon>
        <taxon>Embryophyta</taxon>
        <taxon>Tracheophyta</taxon>
        <taxon>Spermatophyta</taxon>
        <taxon>Magnoliopsida</taxon>
        <taxon>eudicotyledons</taxon>
        <taxon>Gunneridae</taxon>
        <taxon>Pentapetalae</taxon>
        <taxon>rosids</taxon>
        <taxon>fabids</taxon>
        <taxon>Fabales</taxon>
        <taxon>Fabaceae</taxon>
        <taxon>Papilionoideae</taxon>
        <taxon>50 kb inversion clade</taxon>
        <taxon>NPAAA clade</taxon>
        <taxon>Hologalegina</taxon>
        <taxon>IRL clade</taxon>
        <taxon>Trifolieae</taxon>
        <taxon>Trifolium</taxon>
    </lineage>
</organism>
<sequence length="68" mass="7158">VGDGINDAPSLAAADVGIALQNEAQENAASDAASIILLGNKISQVCYSDVWDSLICFHVILDAKWVTR</sequence>
<dbReference type="InterPro" id="IPR023214">
    <property type="entry name" value="HAD_sf"/>
</dbReference>
<feature type="non-terminal residue" evidence="2">
    <location>
        <position position="1"/>
    </location>
</feature>
<keyword evidence="1" id="KW-1278">Translocase</keyword>